<evidence type="ECO:0000313" key="2">
    <source>
        <dbReference type="Proteomes" id="UP000004162"/>
    </source>
</evidence>
<reference evidence="1 2" key="2">
    <citation type="submission" date="2006-07" db="EMBL/GenBank/DDBJ databases">
        <title>Sequencing of the draft genome and assembly of Chlorobium ferroxidans DSM 13031.</title>
        <authorList>
            <consortium name="US DOE Joint Genome Institute (JGI-PGF)"/>
            <person name="Copeland A."/>
            <person name="Lucas S."/>
            <person name="Lapidus A."/>
            <person name="Barry K."/>
            <person name="Glavina del Rio T."/>
            <person name="Dalin E."/>
            <person name="Tice H."/>
            <person name="Bruce D."/>
            <person name="Pitluck S."/>
            <person name="Richardson P."/>
        </authorList>
    </citation>
    <scope>NUCLEOTIDE SEQUENCE [LARGE SCALE GENOMIC DNA]</scope>
    <source>
        <strain evidence="1 2">DSM 13031</strain>
    </source>
</reference>
<keyword evidence="2" id="KW-1185">Reference proteome</keyword>
<evidence type="ECO:0000313" key="1">
    <source>
        <dbReference type="EMBL" id="EAT58996.1"/>
    </source>
</evidence>
<sequence length="280" mass="32326">MRFESPRHIKSYIMESLGLTEFLKTVGRAVHSMNTICVGLHGVGTGKYEKPDDLTISWNTKDPCASSRTARQFAVESALVFIEEALLQYLKYVLNHPAAPSSMKAAMQEEKAADKVDKLSKQIQLKEVYWAPIVILLIHWRNRIVHHSSKAKLSDNQEKILIDNQDKIRSNHANIDISETLAHFSERKITLKDASTIIAITIRFVRDIDEFLQLYIVTPNNIRYFIEYLDIVDEYKEQLKANGIEVKSRKIKQLFKTYLPFVSEDFVVQVIEKPIEFNDK</sequence>
<protein>
    <submittedName>
        <fullName evidence="1">Uncharacterized protein</fullName>
    </submittedName>
</protein>
<dbReference type="Proteomes" id="UP000004162">
    <property type="component" value="Unassembled WGS sequence"/>
</dbReference>
<accession>Q0YRR1</accession>
<name>Q0YRR1_9CHLB</name>
<dbReference type="EMBL" id="AASE01000009">
    <property type="protein sequence ID" value="EAT58996.1"/>
    <property type="molecule type" value="Genomic_DNA"/>
</dbReference>
<comment type="caution">
    <text evidence="1">The sequence shown here is derived from an EMBL/GenBank/DDBJ whole genome shotgun (WGS) entry which is preliminary data.</text>
</comment>
<organism evidence="1 2">
    <name type="scientific">Chlorobium ferrooxidans DSM 13031</name>
    <dbReference type="NCBI Taxonomy" id="377431"/>
    <lineage>
        <taxon>Bacteria</taxon>
        <taxon>Pseudomonadati</taxon>
        <taxon>Chlorobiota</taxon>
        <taxon>Chlorobiia</taxon>
        <taxon>Chlorobiales</taxon>
        <taxon>Chlorobiaceae</taxon>
        <taxon>Chlorobium/Pelodictyon group</taxon>
        <taxon>Chlorobium</taxon>
    </lineage>
</organism>
<proteinExistence type="predicted"/>
<reference evidence="1 2" key="1">
    <citation type="submission" date="2006-07" db="EMBL/GenBank/DDBJ databases">
        <title>Annotation of the draft genome assembly of Chlorobium ferroxidans DSM 13031.</title>
        <authorList>
            <consortium name="US DOE Joint Genome Institute (JGI-ORNL)"/>
            <person name="Larimer F."/>
            <person name="Land M."/>
            <person name="Hauser L."/>
        </authorList>
    </citation>
    <scope>NUCLEOTIDE SEQUENCE [LARGE SCALE GENOMIC DNA]</scope>
    <source>
        <strain evidence="1 2">DSM 13031</strain>
    </source>
</reference>
<dbReference type="AlphaFoldDB" id="Q0YRR1"/>
<gene>
    <name evidence="1" type="ORF">CferDRAFT_0970</name>
</gene>